<organism evidence="2 3">
    <name type="scientific">Chitinophaga caeni</name>
    <dbReference type="NCBI Taxonomy" id="2029983"/>
    <lineage>
        <taxon>Bacteria</taxon>
        <taxon>Pseudomonadati</taxon>
        <taxon>Bacteroidota</taxon>
        <taxon>Chitinophagia</taxon>
        <taxon>Chitinophagales</taxon>
        <taxon>Chitinophagaceae</taxon>
        <taxon>Chitinophaga</taxon>
    </lineage>
</organism>
<reference evidence="2 3" key="1">
    <citation type="submission" date="2017-10" db="EMBL/GenBank/DDBJ databases">
        <title>Paenichitinophaga pekingensis gen. nov., sp. nov., isolated from activated sludge.</title>
        <authorList>
            <person name="Jin D."/>
            <person name="Kong X."/>
            <person name="Deng Y."/>
            <person name="Bai Z."/>
        </authorList>
    </citation>
    <scope>NUCLEOTIDE SEQUENCE [LARGE SCALE GENOMIC DNA]</scope>
    <source>
        <strain evidence="2 3">13</strain>
    </source>
</reference>
<dbReference type="RefSeq" id="WP_098195305.1">
    <property type="nucleotide sequence ID" value="NZ_CP023777.1"/>
</dbReference>
<dbReference type="Proteomes" id="UP000220133">
    <property type="component" value="Chromosome"/>
</dbReference>
<dbReference type="OrthoDB" id="917674at2"/>
<proteinExistence type="predicted"/>
<evidence type="ECO:0000313" key="3">
    <source>
        <dbReference type="Proteomes" id="UP000220133"/>
    </source>
</evidence>
<keyword evidence="3" id="KW-1185">Reference proteome</keyword>
<gene>
    <name evidence="2" type="ORF">COR50_18160</name>
</gene>
<feature type="region of interest" description="Disordered" evidence="1">
    <location>
        <begin position="33"/>
        <end position="52"/>
    </location>
</feature>
<accession>A0A291QY86</accession>
<protein>
    <submittedName>
        <fullName evidence="2">Uncharacterized protein</fullName>
    </submittedName>
</protein>
<sequence>MKHATTDYSRNDQHAHFHPATAATPAIEPVRGLDAKAKRRSSSKEGQATVRTPGSLTDAFLKTTFLPVQEKEICTATGKEAIKTERDFYQSLSGLAAHYGIEPLPTREYGYPYNIALSLWDTERRLKDTCRYFDNLRVLRQGKKTVLVSEERCNTGYSLYYIPVVPLYRMLRNRKRRTAAQLLLSVCTYLYHVAQVPYYRQEDSYLYWTYHMLKDWAEEEQETDSGDIYGGEIHVAEWTGDRMEQKIRHRDNLKYFRQRVETFKAGDDYDRECLRVASEALALYTAYPDAHIYNNAYPKATVSDEYDDEPEIIGIEKYVSFFADRKGLLYDSLYEMVNTDFNEGPAIQEPTIRKVFDGKPIKGSLDFDSRLFELIGDLIFLLSNDNDNRL</sequence>
<evidence type="ECO:0000256" key="1">
    <source>
        <dbReference type="SAM" id="MobiDB-lite"/>
    </source>
</evidence>
<evidence type="ECO:0000313" key="2">
    <source>
        <dbReference type="EMBL" id="ATL48936.1"/>
    </source>
</evidence>
<dbReference type="AlphaFoldDB" id="A0A291QY86"/>
<dbReference type="EMBL" id="CP023777">
    <property type="protein sequence ID" value="ATL48936.1"/>
    <property type="molecule type" value="Genomic_DNA"/>
</dbReference>
<feature type="region of interest" description="Disordered" evidence="1">
    <location>
        <begin position="1"/>
        <end position="26"/>
    </location>
</feature>
<name>A0A291QY86_9BACT</name>
<dbReference type="KEGG" id="cbae:COR50_18160"/>